<evidence type="ECO:0000259" key="4">
    <source>
        <dbReference type="Pfam" id="PF16363"/>
    </source>
</evidence>
<dbReference type="AlphaFoldDB" id="D7FK24"/>
<dbReference type="STRING" id="2880.D7FK24"/>
<feature type="compositionally biased region" description="Low complexity" evidence="3">
    <location>
        <begin position="472"/>
        <end position="481"/>
    </location>
</feature>
<name>D7FK24_ECTSI</name>
<dbReference type="PRINTS" id="PR01713">
    <property type="entry name" value="NUCEPIMERASE"/>
</dbReference>
<gene>
    <name evidence="5" type="ORF">Esi_0140_0002</name>
</gene>
<evidence type="ECO:0000256" key="2">
    <source>
        <dbReference type="ARBA" id="ARBA00023027"/>
    </source>
</evidence>
<proteinExistence type="inferred from homology"/>
<dbReference type="Proteomes" id="UP000002630">
    <property type="component" value="Linkage Group LG22"/>
</dbReference>
<comment type="similarity">
    <text evidence="1">Belongs to the NAD(P)-dependent epimerase/dehydratase family.</text>
</comment>
<protein>
    <submittedName>
        <fullName evidence="5">Imm downregulated 26</fullName>
    </submittedName>
</protein>
<organism evidence="5 6">
    <name type="scientific">Ectocarpus siliculosus</name>
    <name type="common">Brown alga</name>
    <name type="synonym">Conferva siliculosa</name>
    <dbReference type="NCBI Taxonomy" id="2880"/>
    <lineage>
        <taxon>Eukaryota</taxon>
        <taxon>Sar</taxon>
        <taxon>Stramenopiles</taxon>
        <taxon>Ochrophyta</taxon>
        <taxon>PX clade</taxon>
        <taxon>Phaeophyceae</taxon>
        <taxon>Ectocarpales</taxon>
        <taxon>Ectocarpaceae</taxon>
        <taxon>Ectocarpus</taxon>
    </lineage>
</organism>
<evidence type="ECO:0000256" key="1">
    <source>
        <dbReference type="ARBA" id="ARBA00007637"/>
    </source>
</evidence>
<feature type="region of interest" description="Disordered" evidence="3">
    <location>
        <begin position="471"/>
        <end position="490"/>
    </location>
</feature>
<evidence type="ECO:0000256" key="3">
    <source>
        <dbReference type="SAM" id="MobiDB-lite"/>
    </source>
</evidence>
<feature type="compositionally biased region" description="Polar residues" evidence="3">
    <location>
        <begin position="28"/>
        <end position="60"/>
    </location>
</feature>
<sequence>MTHIPFKHSMVKGGSMAASSACPASPTRRGSCTLSYSNSSSAGSTESFPSDTSCGDSESVIDSSPDDLDYIPTDGGLATEVPPHTGKKTVLVTGAAGFIGSWVADTLLARGDDVVIVDEVNSYYDVRTKRSNVAMLLEKYGPNRVKFFEGDLCDAPFITRIFETEGVEWVVHMAARAGVRPSIEDPFVYVHSNVEATTRLLELSRLHGVKSFVFASSSSVYGGSQKEVFSEKDVVDFPVSPYAATKKSCELMAHTYSHLYGLNIAGLRFFTVYGPRGRPDMAPYKFIDLVARGQEIMQFGDGSTSRDYTYISDIVDGVVRSLDRPAGYQIYNLGNGSPVSLSSFIKLVEKSVGTPAKIRVCPEQPGDVPRTCADISKARAMLGYNPSVAFADGIDKTVGWYQNRAAMNAAAAAVADNADDVIAEEEPLTVELLSLCTTQAAAGRARSMSCASASALDMDFCDSILPKAMMSQQQQQQQQQQLSATAADGGVNLERASRTMSYAY</sequence>
<dbReference type="OMA" id="GCRHNKV"/>
<keyword evidence="2" id="KW-0520">NAD</keyword>
<keyword evidence="6" id="KW-1185">Reference proteome</keyword>
<dbReference type="InterPro" id="IPR016040">
    <property type="entry name" value="NAD(P)-bd_dom"/>
</dbReference>
<accession>D7FK24</accession>
<dbReference type="Pfam" id="PF16363">
    <property type="entry name" value="GDP_Man_Dehyd"/>
    <property type="match status" value="1"/>
</dbReference>
<evidence type="ECO:0000313" key="5">
    <source>
        <dbReference type="EMBL" id="CBJ29234.1"/>
    </source>
</evidence>
<dbReference type="InParanoid" id="D7FK24"/>
<feature type="compositionally biased region" description="Low complexity" evidence="3">
    <location>
        <begin position="16"/>
        <end position="26"/>
    </location>
</feature>
<dbReference type="EMBL" id="FN648001">
    <property type="protein sequence ID" value="CBJ29234.1"/>
    <property type="molecule type" value="Genomic_DNA"/>
</dbReference>
<feature type="region of interest" description="Disordered" evidence="3">
    <location>
        <begin position="16"/>
        <end position="60"/>
    </location>
</feature>
<reference evidence="5 6" key="1">
    <citation type="journal article" date="2010" name="Nature">
        <title>The Ectocarpus genome and the independent evolution of multicellularity in brown algae.</title>
        <authorList>
            <person name="Cock J.M."/>
            <person name="Sterck L."/>
            <person name="Rouze P."/>
            <person name="Scornet D."/>
            <person name="Allen A.E."/>
            <person name="Amoutzias G."/>
            <person name="Anthouard V."/>
            <person name="Artiguenave F."/>
            <person name="Aury J.M."/>
            <person name="Badger J.H."/>
            <person name="Beszteri B."/>
            <person name="Billiau K."/>
            <person name="Bonnet E."/>
            <person name="Bothwell J.H."/>
            <person name="Bowler C."/>
            <person name="Boyen C."/>
            <person name="Brownlee C."/>
            <person name="Carrano C.J."/>
            <person name="Charrier B."/>
            <person name="Cho G.Y."/>
            <person name="Coelho S.M."/>
            <person name="Collen J."/>
            <person name="Corre E."/>
            <person name="Da Silva C."/>
            <person name="Delage L."/>
            <person name="Delaroque N."/>
            <person name="Dittami S.M."/>
            <person name="Doulbeau S."/>
            <person name="Elias M."/>
            <person name="Farnham G."/>
            <person name="Gachon C.M."/>
            <person name="Gschloessl B."/>
            <person name="Heesch S."/>
            <person name="Jabbari K."/>
            <person name="Jubin C."/>
            <person name="Kawai H."/>
            <person name="Kimura K."/>
            <person name="Kloareg B."/>
            <person name="Kupper F.C."/>
            <person name="Lang D."/>
            <person name="Le Bail A."/>
            <person name="Leblanc C."/>
            <person name="Lerouge P."/>
            <person name="Lohr M."/>
            <person name="Lopez P.J."/>
            <person name="Martens C."/>
            <person name="Maumus F."/>
            <person name="Michel G."/>
            <person name="Miranda-Saavedra D."/>
            <person name="Morales J."/>
            <person name="Moreau H."/>
            <person name="Motomura T."/>
            <person name="Nagasato C."/>
            <person name="Napoli C.A."/>
            <person name="Nelson D.R."/>
            <person name="Nyvall-Collen P."/>
            <person name="Peters A.F."/>
            <person name="Pommier C."/>
            <person name="Potin P."/>
            <person name="Poulain J."/>
            <person name="Quesneville H."/>
            <person name="Read B."/>
            <person name="Rensing S.A."/>
            <person name="Ritter A."/>
            <person name="Rousvoal S."/>
            <person name="Samanta M."/>
            <person name="Samson G."/>
            <person name="Schroeder D.C."/>
            <person name="Segurens B."/>
            <person name="Strittmatter M."/>
            <person name="Tonon T."/>
            <person name="Tregear J.W."/>
            <person name="Valentin K."/>
            <person name="von Dassow P."/>
            <person name="Yamagishi T."/>
            <person name="Van de Peer Y."/>
            <person name="Wincker P."/>
        </authorList>
    </citation>
    <scope>NUCLEOTIDE SEQUENCE [LARGE SCALE GENOMIC DNA]</scope>
    <source>
        <strain evidence="6">Ec32 / CCAP1310/4</strain>
    </source>
</reference>
<feature type="domain" description="NAD(P)-binding" evidence="4">
    <location>
        <begin position="91"/>
        <end position="397"/>
    </location>
</feature>
<evidence type="ECO:0000313" key="6">
    <source>
        <dbReference type="Proteomes" id="UP000002630"/>
    </source>
</evidence>
<dbReference type="EMBL" id="FN649747">
    <property type="protein sequence ID" value="CBJ29234.1"/>
    <property type="molecule type" value="Genomic_DNA"/>
</dbReference>
<dbReference type="OrthoDB" id="202470at2759"/>
<dbReference type="eggNOG" id="KOG1371">
    <property type="taxonomic scope" value="Eukaryota"/>
</dbReference>
<dbReference type="PANTHER" id="PTHR43574">
    <property type="entry name" value="EPIMERASE-RELATED"/>
    <property type="match status" value="1"/>
</dbReference>
<dbReference type="InterPro" id="IPR036291">
    <property type="entry name" value="NAD(P)-bd_dom_sf"/>
</dbReference>
<dbReference type="SUPFAM" id="SSF51735">
    <property type="entry name" value="NAD(P)-binding Rossmann-fold domains"/>
    <property type="match status" value="1"/>
</dbReference>
<dbReference type="Gene3D" id="3.40.50.720">
    <property type="entry name" value="NAD(P)-binding Rossmann-like Domain"/>
    <property type="match status" value="1"/>
</dbReference>